<keyword evidence="2" id="KW-1185">Reference proteome</keyword>
<proteinExistence type="predicted"/>
<dbReference type="RefSeq" id="WP_377187970.1">
    <property type="nucleotide sequence ID" value="NZ_JBHUPD010000003.1"/>
</dbReference>
<sequence>MTDIFLTFRDLCAGADGIKEADRDNGQLNQANPAVNFPCALIKLTFNGSTLTTKTQQCKGSLQVTVAHNLMKMETTSLAPDEAAQRSLAFVTYANNVYKKLQGYADAMINYTDRISYTDMNVNGLATVVMTFNFGFLDQSAED</sequence>
<reference evidence="2" key="1">
    <citation type="journal article" date="2019" name="Int. J. Syst. Evol. Microbiol.">
        <title>The Global Catalogue of Microorganisms (GCM) 10K type strain sequencing project: providing services to taxonomists for standard genome sequencing and annotation.</title>
        <authorList>
            <consortium name="The Broad Institute Genomics Platform"/>
            <consortium name="The Broad Institute Genome Sequencing Center for Infectious Disease"/>
            <person name="Wu L."/>
            <person name="Ma J."/>
        </authorList>
    </citation>
    <scope>NUCLEOTIDE SEQUENCE [LARGE SCALE GENOMIC DNA]</scope>
    <source>
        <strain evidence="2">KCTC 22437</strain>
    </source>
</reference>
<gene>
    <name evidence="1" type="ORF">ACFS5N_16335</name>
</gene>
<accession>A0ABW5YGU9</accession>
<evidence type="ECO:0000313" key="2">
    <source>
        <dbReference type="Proteomes" id="UP001597557"/>
    </source>
</evidence>
<organism evidence="1 2">
    <name type="scientific">Mucilaginibacter ximonensis</name>
    <dbReference type="NCBI Taxonomy" id="538021"/>
    <lineage>
        <taxon>Bacteria</taxon>
        <taxon>Pseudomonadati</taxon>
        <taxon>Bacteroidota</taxon>
        <taxon>Sphingobacteriia</taxon>
        <taxon>Sphingobacteriales</taxon>
        <taxon>Sphingobacteriaceae</taxon>
        <taxon>Mucilaginibacter</taxon>
    </lineage>
</organism>
<dbReference type="Proteomes" id="UP001597557">
    <property type="component" value="Unassembled WGS sequence"/>
</dbReference>
<evidence type="ECO:0000313" key="1">
    <source>
        <dbReference type="EMBL" id="MFD2874052.1"/>
    </source>
</evidence>
<protein>
    <submittedName>
        <fullName evidence="1">Uncharacterized protein</fullName>
    </submittedName>
</protein>
<dbReference type="EMBL" id="JBHUPD010000003">
    <property type="protein sequence ID" value="MFD2874052.1"/>
    <property type="molecule type" value="Genomic_DNA"/>
</dbReference>
<comment type="caution">
    <text evidence="1">The sequence shown here is derived from an EMBL/GenBank/DDBJ whole genome shotgun (WGS) entry which is preliminary data.</text>
</comment>
<name>A0ABW5YGU9_9SPHI</name>